<organism evidence="1 2">
    <name type="scientific">Ixodes persulcatus</name>
    <name type="common">Taiga tick</name>
    <dbReference type="NCBI Taxonomy" id="34615"/>
    <lineage>
        <taxon>Eukaryota</taxon>
        <taxon>Metazoa</taxon>
        <taxon>Ecdysozoa</taxon>
        <taxon>Arthropoda</taxon>
        <taxon>Chelicerata</taxon>
        <taxon>Arachnida</taxon>
        <taxon>Acari</taxon>
        <taxon>Parasitiformes</taxon>
        <taxon>Ixodida</taxon>
        <taxon>Ixodoidea</taxon>
        <taxon>Ixodidae</taxon>
        <taxon>Ixodinae</taxon>
        <taxon>Ixodes</taxon>
    </lineage>
</organism>
<name>A0AC60PT24_IXOPE</name>
<evidence type="ECO:0000313" key="1">
    <source>
        <dbReference type="EMBL" id="KAG0424043.1"/>
    </source>
</evidence>
<dbReference type="Proteomes" id="UP000805193">
    <property type="component" value="Unassembled WGS sequence"/>
</dbReference>
<reference evidence="1 2" key="1">
    <citation type="journal article" date="2020" name="Cell">
        <title>Large-Scale Comparative Analyses of Tick Genomes Elucidate Their Genetic Diversity and Vector Capacities.</title>
        <authorList>
            <consortium name="Tick Genome and Microbiome Consortium (TIGMIC)"/>
            <person name="Jia N."/>
            <person name="Wang J."/>
            <person name="Shi W."/>
            <person name="Du L."/>
            <person name="Sun Y."/>
            <person name="Zhan W."/>
            <person name="Jiang J.F."/>
            <person name="Wang Q."/>
            <person name="Zhang B."/>
            <person name="Ji P."/>
            <person name="Bell-Sakyi L."/>
            <person name="Cui X.M."/>
            <person name="Yuan T.T."/>
            <person name="Jiang B.G."/>
            <person name="Yang W.F."/>
            <person name="Lam T.T."/>
            <person name="Chang Q.C."/>
            <person name="Ding S.J."/>
            <person name="Wang X.J."/>
            <person name="Zhu J.G."/>
            <person name="Ruan X.D."/>
            <person name="Zhao L."/>
            <person name="Wei J.T."/>
            <person name="Ye R.Z."/>
            <person name="Que T.C."/>
            <person name="Du C.H."/>
            <person name="Zhou Y.H."/>
            <person name="Cheng J.X."/>
            <person name="Dai P.F."/>
            <person name="Guo W.B."/>
            <person name="Han X.H."/>
            <person name="Huang E.J."/>
            <person name="Li L.F."/>
            <person name="Wei W."/>
            <person name="Gao Y.C."/>
            <person name="Liu J.Z."/>
            <person name="Shao H.Z."/>
            <person name="Wang X."/>
            <person name="Wang C.C."/>
            <person name="Yang T.C."/>
            <person name="Huo Q.B."/>
            <person name="Li W."/>
            <person name="Chen H.Y."/>
            <person name="Chen S.E."/>
            <person name="Zhou L.G."/>
            <person name="Ni X.B."/>
            <person name="Tian J.H."/>
            <person name="Sheng Y."/>
            <person name="Liu T."/>
            <person name="Pan Y.S."/>
            <person name="Xia L.Y."/>
            <person name="Li J."/>
            <person name="Zhao F."/>
            <person name="Cao W.C."/>
        </authorList>
    </citation>
    <scope>NUCLEOTIDE SEQUENCE [LARGE SCALE GENOMIC DNA]</scope>
    <source>
        <strain evidence="1">Iper-2018</strain>
    </source>
</reference>
<protein>
    <submittedName>
        <fullName evidence="1">Uncharacterized protein</fullName>
    </submittedName>
</protein>
<proteinExistence type="predicted"/>
<evidence type="ECO:0000313" key="2">
    <source>
        <dbReference type="Proteomes" id="UP000805193"/>
    </source>
</evidence>
<comment type="caution">
    <text evidence="1">The sequence shown here is derived from an EMBL/GenBank/DDBJ whole genome shotgun (WGS) entry which is preliminary data.</text>
</comment>
<keyword evidence="2" id="KW-1185">Reference proteome</keyword>
<sequence length="353" mass="39140">MAAHRLQPGRRPRLDSTAHSSVATREGAARGPRLYIGRLPGRRSKLGRDFKGIEPQGQCRGEADTRQLKRGRKAESLRHSGLQGELGDAINKLHRKELRVVLWMHSSCRWQGGLSYLKHHGGARFMTAVSTMAAAQRLVAQGFLSLGDVEISLESVGAHIVFVSVYRLPLDVSEEALVQVLTQYGKVKAINHATFRDCPDVKTGTRVVNMDMSKPVPIFVHIQGHRVMVDYRGLRRVCSQCRLEGHIGHACKTPCCNRCVFRHATAGYTAPCLRCGHSHATTDCIQRSPTSLPLSNPGRSAHDPRSELSPPLPSQPPRIPVLTRTRPSAHRLHHLPLLSGLRSVVKRRSFQQP</sequence>
<accession>A0AC60PT24</accession>
<dbReference type="EMBL" id="JABSTQ010010024">
    <property type="protein sequence ID" value="KAG0424043.1"/>
    <property type="molecule type" value="Genomic_DNA"/>
</dbReference>
<gene>
    <name evidence="1" type="ORF">HPB47_000204</name>
</gene>